<dbReference type="SUPFAM" id="SSF53597">
    <property type="entry name" value="Dihydrofolate reductase-like"/>
    <property type="match status" value="1"/>
</dbReference>
<dbReference type="Gene3D" id="3.40.430.10">
    <property type="entry name" value="Dihydrofolate Reductase, subunit A"/>
    <property type="match status" value="1"/>
</dbReference>
<dbReference type="InterPro" id="IPR002734">
    <property type="entry name" value="RibDG_C"/>
</dbReference>
<evidence type="ECO:0000313" key="3">
    <source>
        <dbReference type="Proteomes" id="UP000640274"/>
    </source>
</evidence>
<keyword evidence="3" id="KW-1185">Reference proteome</keyword>
<reference evidence="2" key="1">
    <citation type="submission" date="2020-12" db="EMBL/GenBank/DDBJ databases">
        <authorList>
            <person name="Huq M.A."/>
        </authorList>
    </citation>
    <scope>NUCLEOTIDE SEQUENCE</scope>
    <source>
        <strain evidence="2">MAHUQ-46</strain>
    </source>
</reference>
<evidence type="ECO:0000259" key="1">
    <source>
        <dbReference type="Pfam" id="PF01872"/>
    </source>
</evidence>
<dbReference type="EMBL" id="JAELUP010000031">
    <property type="protein sequence ID" value="MBJ6361516.1"/>
    <property type="molecule type" value="Genomic_DNA"/>
</dbReference>
<gene>
    <name evidence="2" type="ORF">JFN88_09405</name>
</gene>
<dbReference type="GO" id="GO:0008703">
    <property type="term" value="F:5-amino-6-(5-phosphoribosylamino)uracil reductase activity"/>
    <property type="evidence" value="ECO:0007669"/>
    <property type="project" value="InterPro"/>
</dbReference>
<feature type="domain" description="Bacterial bifunctional deaminase-reductase C-terminal" evidence="1">
    <location>
        <begin position="6"/>
        <end position="168"/>
    </location>
</feature>
<name>A0A934IYD2_9BACL</name>
<dbReference type="Proteomes" id="UP000640274">
    <property type="component" value="Unassembled WGS sequence"/>
</dbReference>
<dbReference type="InterPro" id="IPR050765">
    <property type="entry name" value="Riboflavin_Biosynth_HTPR"/>
</dbReference>
<proteinExistence type="predicted"/>
<dbReference type="Pfam" id="PF01872">
    <property type="entry name" value="RibD_C"/>
    <property type="match status" value="1"/>
</dbReference>
<dbReference type="PANTHER" id="PTHR38011">
    <property type="entry name" value="DIHYDROFOLATE REDUCTASE FAMILY PROTEIN (AFU_ORTHOLOGUE AFUA_8G06820)"/>
    <property type="match status" value="1"/>
</dbReference>
<evidence type="ECO:0000313" key="2">
    <source>
        <dbReference type="EMBL" id="MBJ6361516.1"/>
    </source>
</evidence>
<protein>
    <submittedName>
        <fullName evidence="2">Dihydrofolate reductase</fullName>
    </submittedName>
</protein>
<dbReference type="AlphaFoldDB" id="A0A934IYD2"/>
<accession>A0A934IYD2</accession>
<dbReference type="InterPro" id="IPR024072">
    <property type="entry name" value="DHFR-like_dom_sf"/>
</dbReference>
<dbReference type="GO" id="GO:0009231">
    <property type="term" value="P:riboflavin biosynthetic process"/>
    <property type="evidence" value="ECO:0007669"/>
    <property type="project" value="InterPro"/>
</dbReference>
<dbReference type="RefSeq" id="WP_199019071.1">
    <property type="nucleotide sequence ID" value="NZ_JAELUP010000031.1"/>
</dbReference>
<sequence>MKTNQVILYIATSLDGYIARADGSVDWLDDIEGDGGDSGYGAFYSGIDTLVMGRLTYEEVLKLSDEFPYKGKPTYVLTKSELPADPNVVFTDEAVETLIPRLKEMSNGPIWLVGGGQLVQAFLDKGFIDEMQIALIPKLLGAGIPLFPQGTAPGTFTLKQVSQSGQMVMLHYVK</sequence>
<dbReference type="PANTHER" id="PTHR38011:SF11">
    <property type="entry name" value="2,5-DIAMINO-6-RIBOSYLAMINO-4(3H)-PYRIMIDINONE 5'-PHOSPHATE REDUCTASE"/>
    <property type="match status" value="1"/>
</dbReference>
<comment type="caution">
    <text evidence="2">The sequence shown here is derived from an EMBL/GenBank/DDBJ whole genome shotgun (WGS) entry which is preliminary data.</text>
</comment>
<organism evidence="2 3">
    <name type="scientific">Paenibacillus roseus</name>
    <dbReference type="NCBI Taxonomy" id="2798579"/>
    <lineage>
        <taxon>Bacteria</taxon>
        <taxon>Bacillati</taxon>
        <taxon>Bacillota</taxon>
        <taxon>Bacilli</taxon>
        <taxon>Bacillales</taxon>
        <taxon>Paenibacillaceae</taxon>
        <taxon>Paenibacillus</taxon>
    </lineage>
</organism>